<name>A0A7Y6A2D6_9CELL</name>
<dbReference type="EMBL" id="JABMCI010000067">
    <property type="protein sequence ID" value="NUU18491.1"/>
    <property type="molecule type" value="Genomic_DNA"/>
</dbReference>
<comment type="caution">
    <text evidence="1">The sequence shown here is derived from an EMBL/GenBank/DDBJ whole genome shotgun (WGS) entry which is preliminary data.</text>
</comment>
<dbReference type="InterPro" id="IPR036392">
    <property type="entry name" value="PLAT/LH2_dom_sf"/>
</dbReference>
<proteinExistence type="predicted"/>
<protein>
    <submittedName>
        <fullName evidence="1">Uncharacterized protein</fullName>
    </submittedName>
</protein>
<sequence>MRAVARLDHFWVIHTTSSTPDADTDDGVSIGLLFTQPNPQFEIWMDFPDLPHDERERGRTDQYRFNIVESETNISMDLLGPRNFALRTKGRDAWLPESIWVIGQDVDGNRRLLVGLPRWPATMWFSTDLAEGRPQRVLADGAA</sequence>
<dbReference type="RefSeq" id="WP_175348413.1">
    <property type="nucleotide sequence ID" value="NZ_JABMCI010000067.1"/>
</dbReference>
<evidence type="ECO:0000313" key="1">
    <source>
        <dbReference type="EMBL" id="NUU18491.1"/>
    </source>
</evidence>
<reference evidence="1 2" key="1">
    <citation type="submission" date="2020-05" db="EMBL/GenBank/DDBJ databases">
        <title>Genome Sequencing of Type Strains.</title>
        <authorList>
            <person name="Lemaire J.F."/>
            <person name="Inderbitzin P."/>
            <person name="Gregorio O.A."/>
            <person name="Collins S.B."/>
            <person name="Wespe N."/>
            <person name="Knight-Connoni V."/>
        </authorList>
    </citation>
    <scope>NUCLEOTIDE SEQUENCE [LARGE SCALE GENOMIC DNA]</scope>
    <source>
        <strain evidence="1 2">ATCC 25174</strain>
    </source>
</reference>
<dbReference type="SUPFAM" id="SSF49723">
    <property type="entry name" value="Lipase/lipooxygenase domain (PLAT/LH2 domain)"/>
    <property type="match status" value="1"/>
</dbReference>
<dbReference type="Gene3D" id="2.60.60.20">
    <property type="entry name" value="PLAT/LH2 domain"/>
    <property type="match status" value="1"/>
</dbReference>
<evidence type="ECO:0000313" key="2">
    <source>
        <dbReference type="Proteomes" id="UP000565724"/>
    </source>
</evidence>
<gene>
    <name evidence="1" type="ORF">HP550_14640</name>
</gene>
<keyword evidence="2" id="KW-1185">Reference proteome</keyword>
<dbReference type="AlphaFoldDB" id="A0A7Y6A2D6"/>
<organism evidence="1 2">
    <name type="scientific">Cellulomonas humilata</name>
    <dbReference type="NCBI Taxonomy" id="144055"/>
    <lineage>
        <taxon>Bacteria</taxon>
        <taxon>Bacillati</taxon>
        <taxon>Actinomycetota</taxon>
        <taxon>Actinomycetes</taxon>
        <taxon>Micrococcales</taxon>
        <taxon>Cellulomonadaceae</taxon>
        <taxon>Cellulomonas</taxon>
    </lineage>
</organism>
<accession>A0A7Y6A2D6</accession>
<dbReference type="Proteomes" id="UP000565724">
    <property type="component" value="Unassembled WGS sequence"/>
</dbReference>